<evidence type="ECO:0000256" key="7">
    <source>
        <dbReference type="ARBA" id="ARBA00023069"/>
    </source>
</evidence>
<accession>A0A7S1DTH6</accession>
<dbReference type="GO" id="GO:0005813">
    <property type="term" value="C:centrosome"/>
    <property type="evidence" value="ECO:0007669"/>
    <property type="project" value="UniProtKB-SubCell"/>
</dbReference>
<evidence type="ECO:0000313" key="13">
    <source>
        <dbReference type="EMBL" id="CAD8957054.1"/>
    </source>
</evidence>
<evidence type="ECO:0000256" key="3">
    <source>
        <dbReference type="ARBA" id="ARBA00022448"/>
    </source>
</evidence>
<keyword evidence="7" id="KW-0969">Cilium</keyword>
<dbReference type="Pfam" id="PF00581">
    <property type="entry name" value="Rhodanese"/>
    <property type="match status" value="1"/>
</dbReference>
<dbReference type="EMBL" id="HBFX01019117">
    <property type="protein sequence ID" value="CAD8957054.1"/>
    <property type="molecule type" value="Transcribed_RNA"/>
</dbReference>
<evidence type="ECO:0000256" key="5">
    <source>
        <dbReference type="ARBA" id="ARBA00022794"/>
    </source>
</evidence>
<reference evidence="13" key="1">
    <citation type="submission" date="2021-01" db="EMBL/GenBank/DDBJ databases">
        <authorList>
            <person name="Corre E."/>
            <person name="Pelletier E."/>
            <person name="Niang G."/>
            <person name="Scheremetjew M."/>
            <person name="Finn R."/>
            <person name="Kale V."/>
            <person name="Holt S."/>
            <person name="Cochrane G."/>
            <person name="Meng A."/>
            <person name="Brown T."/>
            <person name="Cohen L."/>
        </authorList>
    </citation>
    <scope>NUCLEOTIDE SEQUENCE</scope>
    <source>
        <strain evidence="13">CCMP644</strain>
    </source>
</reference>
<dbReference type="CDD" id="cd00158">
    <property type="entry name" value="RHOD"/>
    <property type="match status" value="1"/>
</dbReference>
<evidence type="ECO:0000256" key="4">
    <source>
        <dbReference type="ARBA" id="ARBA00022490"/>
    </source>
</evidence>
<dbReference type="Gene3D" id="3.40.250.10">
    <property type="entry name" value="Rhodanese-like domain"/>
    <property type="match status" value="1"/>
</dbReference>
<evidence type="ECO:0000256" key="8">
    <source>
        <dbReference type="ARBA" id="ARBA00023212"/>
    </source>
</evidence>
<feature type="domain" description="Rhodanese" evidence="12">
    <location>
        <begin position="108"/>
        <end position="205"/>
    </location>
</feature>
<keyword evidence="6" id="KW-0653">Protein transport</keyword>
<evidence type="ECO:0000256" key="2">
    <source>
        <dbReference type="ARBA" id="ARBA00004300"/>
    </source>
</evidence>
<comment type="similarity">
    <text evidence="10">Belongs to the CEP41 family.</text>
</comment>
<dbReference type="GO" id="GO:0015031">
    <property type="term" value="P:protein transport"/>
    <property type="evidence" value="ECO:0007669"/>
    <property type="project" value="UniProtKB-KW"/>
</dbReference>
<dbReference type="PROSITE" id="PS50206">
    <property type="entry name" value="RHODANESE_3"/>
    <property type="match status" value="1"/>
</dbReference>
<dbReference type="PANTHER" id="PTHR44390:SF1">
    <property type="entry name" value="CENTROSOMAL PROTEIN OF 41 KDA"/>
    <property type="match status" value="1"/>
</dbReference>
<dbReference type="InterPro" id="IPR051889">
    <property type="entry name" value="CEP41"/>
</dbReference>
<organism evidence="13">
    <name type="scientific">Hemiselmis andersenii</name>
    <name type="common">Cryptophyte alga</name>
    <dbReference type="NCBI Taxonomy" id="464988"/>
    <lineage>
        <taxon>Eukaryota</taxon>
        <taxon>Cryptophyceae</taxon>
        <taxon>Cryptomonadales</taxon>
        <taxon>Hemiselmidaceae</taxon>
        <taxon>Hemiselmis</taxon>
    </lineage>
</organism>
<keyword evidence="9" id="KW-0966">Cell projection</keyword>
<evidence type="ECO:0000256" key="10">
    <source>
        <dbReference type="ARBA" id="ARBA00038465"/>
    </source>
</evidence>
<evidence type="ECO:0000256" key="1">
    <source>
        <dbReference type="ARBA" id="ARBA00004120"/>
    </source>
</evidence>
<dbReference type="GO" id="GO:0036064">
    <property type="term" value="C:ciliary basal body"/>
    <property type="evidence" value="ECO:0007669"/>
    <property type="project" value="TreeGrafter"/>
</dbReference>
<evidence type="ECO:0000256" key="11">
    <source>
        <dbReference type="SAM" id="MobiDB-lite"/>
    </source>
</evidence>
<evidence type="ECO:0000259" key="12">
    <source>
        <dbReference type="PROSITE" id="PS50206"/>
    </source>
</evidence>
<dbReference type="PANTHER" id="PTHR44390">
    <property type="entry name" value="CENTROSOMAL PROTEIN OF 41 KDA"/>
    <property type="match status" value="1"/>
</dbReference>
<sequence length="290" mass="32095">MSDFQNPHTIVSTSGKVYYPLSRPSTAPGRNQWLPTPHTARTSQSIDFKRIPTNPRYGNVRAKTDSGASMRKFEDAHGPAHSRLYRRSEPFRRIKASNLADIVRSGRVGRDVLVLDLRTEEEFNACHIKGAVSYPSQMMSRSMYQFTPEILKFKNREGCLMVLYDIEERLSASVGTLWYEKAIENFVVLNGGMAALLQGGDRDCVEGVAASDILSLDQEENTPPAAAGARPAPPTKPVRPASAGMASARSAPLSVPRPARWQPLQPTARMPPSQQMSYVSYRDSWNLGSV</sequence>
<gene>
    <name evidence="13" type="ORF">HAND00432_LOCUS11593</name>
</gene>
<dbReference type="InterPro" id="IPR036873">
    <property type="entry name" value="Rhodanese-like_dom_sf"/>
</dbReference>
<dbReference type="InterPro" id="IPR001763">
    <property type="entry name" value="Rhodanese-like_dom"/>
</dbReference>
<dbReference type="SUPFAM" id="SSF52821">
    <property type="entry name" value="Rhodanese/Cell cycle control phosphatase"/>
    <property type="match status" value="1"/>
</dbReference>
<keyword evidence="4" id="KW-0963">Cytoplasm</keyword>
<feature type="region of interest" description="Disordered" evidence="11">
    <location>
        <begin position="220"/>
        <end position="275"/>
    </location>
</feature>
<keyword evidence="3" id="KW-0813">Transport</keyword>
<keyword evidence="5" id="KW-0970">Cilium biogenesis/degradation</keyword>
<evidence type="ECO:0000256" key="9">
    <source>
        <dbReference type="ARBA" id="ARBA00023273"/>
    </source>
</evidence>
<keyword evidence="8" id="KW-0206">Cytoskeleton</keyword>
<proteinExistence type="inferred from homology"/>
<dbReference type="AlphaFoldDB" id="A0A7S1DTH6"/>
<evidence type="ECO:0000256" key="6">
    <source>
        <dbReference type="ARBA" id="ARBA00022927"/>
    </source>
</evidence>
<name>A0A7S1DTH6_HEMAN</name>
<dbReference type="GO" id="GO:0060271">
    <property type="term" value="P:cilium assembly"/>
    <property type="evidence" value="ECO:0007669"/>
    <property type="project" value="TreeGrafter"/>
</dbReference>
<comment type="subcellular location">
    <subcellularLocation>
        <location evidence="1">Cytoplasm</location>
        <location evidence="1">Cytoskeleton</location>
        <location evidence="1">Cilium basal body</location>
    </subcellularLocation>
    <subcellularLocation>
        <location evidence="2">Cytoplasm</location>
        <location evidence="2">Cytoskeleton</location>
        <location evidence="2">Microtubule organizing center</location>
        <location evidence="2">Centrosome</location>
    </subcellularLocation>
</comment>
<protein>
    <recommendedName>
        <fullName evidence="12">Rhodanese domain-containing protein</fullName>
    </recommendedName>
</protein>